<evidence type="ECO:0008006" key="4">
    <source>
        <dbReference type="Google" id="ProtNLM"/>
    </source>
</evidence>
<keyword evidence="3" id="KW-1185">Reference proteome</keyword>
<evidence type="ECO:0000313" key="3">
    <source>
        <dbReference type="Proteomes" id="UP001165289"/>
    </source>
</evidence>
<gene>
    <name evidence="2" type="ORF">LOD99_15729</name>
</gene>
<sequence length="211" mass="22065">MFAATNAQFPDLSPSFYMQGTAVATATDGTVITYPRFDIAIDATRELAYQNIDFISSGATFNIFAITSVNDNATYGTFTGQNCTMTDGASMTGQSPIPLTSNFWDVFQGATEAPPGTFTVTIPPITLSVVIVNGRPTVFSIAVADTGSGGSVIVITISNYLNGQPPFSLFTLPESCSEFTCDACYSSSAAGLASSLLMMLAAIALFILSTV</sequence>
<proteinExistence type="predicted"/>
<accession>A0AAV7KBL2</accession>
<keyword evidence="1" id="KW-1133">Transmembrane helix</keyword>
<dbReference type="EMBL" id="JAKMXF010000110">
    <property type="protein sequence ID" value="KAI6658014.1"/>
    <property type="molecule type" value="Genomic_DNA"/>
</dbReference>
<organism evidence="2 3">
    <name type="scientific">Oopsacas minuta</name>
    <dbReference type="NCBI Taxonomy" id="111878"/>
    <lineage>
        <taxon>Eukaryota</taxon>
        <taxon>Metazoa</taxon>
        <taxon>Porifera</taxon>
        <taxon>Hexactinellida</taxon>
        <taxon>Hexasterophora</taxon>
        <taxon>Lyssacinosida</taxon>
        <taxon>Leucopsacidae</taxon>
        <taxon>Oopsacas</taxon>
    </lineage>
</organism>
<dbReference type="AlphaFoldDB" id="A0AAV7KBL2"/>
<comment type="caution">
    <text evidence="2">The sequence shown here is derived from an EMBL/GenBank/DDBJ whole genome shotgun (WGS) entry which is preliminary data.</text>
</comment>
<feature type="transmembrane region" description="Helical" evidence="1">
    <location>
        <begin position="185"/>
        <end position="208"/>
    </location>
</feature>
<name>A0AAV7KBL2_9METZ</name>
<reference evidence="2 3" key="1">
    <citation type="journal article" date="2023" name="BMC Biol.">
        <title>The compact genome of the sponge Oopsacas minuta (Hexactinellida) is lacking key metazoan core genes.</title>
        <authorList>
            <person name="Santini S."/>
            <person name="Schenkelaars Q."/>
            <person name="Jourda C."/>
            <person name="Duchesne M."/>
            <person name="Belahbib H."/>
            <person name="Rocher C."/>
            <person name="Selva M."/>
            <person name="Riesgo A."/>
            <person name="Vervoort M."/>
            <person name="Leys S.P."/>
            <person name="Kodjabachian L."/>
            <person name="Le Bivic A."/>
            <person name="Borchiellini C."/>
            <person name="Claverie J.M."/>
            <person name="Renard E."/>
        </authorList>
    </citation>
    <scope>NUCLEOTIDE SEQUENCE [LARGE SCALE GENOMIC DNA]</scope>
    <source>
        <strain evidence="2">SPO-2</strain>
    </source>
</reference>
<evidence type="ECO:0000313" key="2">
    <source>
        <dbReference type="EMBL" id="KAI6658014.1"/>
    </source>
</evidence>
<protein>
    <recommendedName>
        <fullName evidence="4">Transmembrane protein</fullName>
    </recommendedName>
</protein>
<keyword evidence="1" id="KW-0812">Transmembrane</keyword>
<keyword evidence="1" id="KW-0472">Membrane</keyword>
<evidence type="ECO:0000256" key="1">
    <source>
        <dbReference type="SAM" id="Phobius"/>
    </source>
</evidence>
<dbReference type="Proteomes" id="UP001165289">
    <property type="component" value="Unassembled WGS sequence"/>
</dbReference>